<evidence type="ECO:0000313" key="3">
    <source>
        <dbReference type="Proteomes" id="UP000467700"/>
    </source>
</evidence>
<dbReference type="AlphaFoldDB" id="A0A8S0W1T2"/>
<sequence>MAEGCDPNHVLCTVEDIAADWGRKIRVHAWLTLTKPTSLFHPKPGDGEEGPIKEIHPAVVHQLLTATNPPDVQKTAIEKYMTPYVAFWHPVCEDKSNKSSGDELLVIYQSVTLIVHCTAHQWTLVDT</sequence>
<proteinExistence type="predicted"/>
<evidence type="ECO:0000313" key="2">
    <source>
        <dbReference type="EMBL" id="CAA7266775.1"/>
    </source>
</evidence>
<feature type="domain" description="SigF-like NTF2-like" evidence="1">
    <location>
        <begin position="50"/>
        <end position="114"/>
    </location>
</feature>
<dbReference type="Proteomes" id="UP000467700">
    <property type="component" value="Unassembled WGS sequence"/>
</dbReference>
<dbReference type="InterPro" id="IPR057514">
    <property type="entry name" value="NTF2_SigF"/>
</dbReference>
<organism evidence="2 3">
    <name type="scientific">Cyclocybe aegerita</name>
    <name type="common">Black poplar mushroom</name>
    <name type="synonym">Agrocybe aegerita</name>
    <dbReference type="NCBI Taxonomy" id="1973307"/>
    <lineage>
        <taxon>Eukaryota</taxon>
        <taxon>Fungi</taxon>
        <taxon>Dikarya</taxon>
        <taxon>Basidiomycota</taxon>
        <taxon>Agaricomycotina</taxon>
        <taxon>Agaricomycetes</taxon>
        <taxon>Agaricomycetidae</taxon>
        <taxon>Agaricales</taxon>
        <taxon>Agaricineae</taxon>
        <taxon>Bolbitiaceae</taxon>
        <taxon>Cyclocybe</taxon>
    </lineage>
</organism>
<gene>
    <name evidence="2" type="ORF">AAE3_LOCUS8978</name>
</gene>
<keyword evidence="3" id="KW-1185">Reference proteome</keyword>
<accession>A0A8S0W1T2</accession>
<evidence type="ECO:0000259" key="1">
    <source>
        <dbReference type="Pfam" id="PF24840"/>
    </source>
</evidence>
<comment type="caution">
    <text evidence="2">The sequence shown here is derived from an EMBL/GenBank/DDBJ whole genome shotgun (WGS) entry which is preliminary data.</text>
</comment>
<protein>
    <recommendedName>
        <fullName evidence="1">SigF-like NTF2-like domain-containing protein</fullName>
    </recommendedName>
</protein>
<dbReference type="OrthoDB" id="2344312at2759"/>
<dbReference type="EMBL" id="CACVBS010000056">
    <property type="protein sequence ID" value="CAA7266775.1"/>
    <property type="molecule type" value="Genomic_DNA"/>
</dbReference>
<dbReference type="Pfam" id="PF24840">
    <property type="entry name" value="NTF2_SigF"/>
    <property type="match status" value="1"/>
</dbReference>
<name>A0A8S0W1T2_CYCAE</name>
<reference evidence="2 3" key="1">
    <citation type="submission" date="2020-01" db="EMBL/GenBank/DDBJ databases">
        <authorList>
            <person name="Gupta K D."/>
        </authorList>
    </citation>
    <scope>NUCLEOTIDE SEQUENCE [LARGE SCALE GENOMIC DNA]</scope>
</reference>